<dbReference type="Proteomes" id="UP001457282">
    <property type="component" value="Unassembled WGS sequence"/>
</dbReference>
<feature type="compositionally biased region" description="Polar residues" evidence="1">
    <location>
        <begin position="57"/>
        <end position="73"/>
    </location>
</feature>
<name>A0AAW1VPI0_RUBAR</name>
<evidence type="ECO:0000313" key="2">
    <source>
        <dbReference type="EMBL" id="KAK9910142.1"/>
    </source>
</evidence>
<sequence length="79" mass="8447">MENNNCMSVLSCVSTNVAMAFFASLERCSCINLSTTDFDDDINVNSDDHGSLLLSPRPTSAQPTEPNLNQPTTAPDVPA</sequence>
<accession>A0AAW1VPI0</accession>
<dbReference type="PANTHER" id="PTHR34061">
    <property type="entry name" value="PROTEIN, PUTATIVE-RELATED"/>
    <property type="match status" value="1"/>
</dbReference>
<feature type="region of interest" description="Disordered" evidence="1">
    <location>
        <begin position="46"/>
        <end position="79"/>
    </location>
</feature>
<protein>
    <submittedName>
        <fullName evidence="2">Uncharacterized protein</fullName>
    </submittedName>
</protein>
<reference evidence="2 3" key="1">
    <citation type="journal article" date="2023" name="G3 (Bethesda)">
        <title>A chromosome-length genome assembly and annotation of blackberry (Rubus argutus, cv. 'Hillquist').</title>
        <authorList>
            <person name="Bruna T."/>
            <person name="Aryal R."/>
            <person name="Dudchenko O."/>
            <person name="Sargent D.J."/>
            <person name="Mead D."/>
            <person name="Buti M."/>
            <person name="Cavallini A."/>
            <person name="Hytonen T."/>
            <person name="Andres J."/>
            <person name="Pham M."/>
            <person name="Weisz D."/>
            <person name="Mascagni F."/>
            <person name="Usai G."/>
            <person name="Natali L."/>
            <person name="Bassil N."/>
            <person name="Fernandez G.E."/>
            <person name="Lomsadze A."/>
            <person name="Armour M."/>
            <person name="Olukolu B."/>
            <person name="Poorten T."/>
            <person name="Britton C."/>
            <person name="Davik J."/>
            <person name="Ashrafi H."/>
            <person name="Aiden E.L."/>
            <person name="Borodovsky M."/>
            <person name="Worthington M."/>
        </authorList>
    </citation>
    <scope>NUCLEOTIDE SEQUENCE [LARGE SCALE GENOMIC DNA]</scope>
    <source>
        <strain evidence="2">PI 553951</strain>
    </source>
</reference>
<organism evidence="2 3">
    <name type="scientific">Rubus argutus</name>
    <name type="common">Southern blackberry</name>
    <dbReference type="NCBI Taxonomy" id="59490"/>
    <lineage>
        <taxon>Eukaryota</taxon>
        <taxon>Viridiplantae</taxon>
        <taxon>Streptophyta</taxon>
        <taxon>Embryophyta</taxon>
        <taxon>Tracheophyta</taxon>
        <taxon>Spermatophyta</taxon>
        <taxon>Magnoliopsida</taxon>
        <taxon>eudicotyledons</taxon>
        <taxon>Gunneridae</taxon>
        <taxon>Pentapetalae</taxon>
        <taxon>rosids</taxon>
        <taxon>fabids</taxon>
        <taxon>Rosales</taxon>
        <taxon>Rosaceae</taxon>
        <taxon>Rosoideae</taxon>
        <taxon>Rosoideae incertae sedis</taxon>
        <taxon>Rubus</taxon>
    </lineage>
</organism>
<evidence type="ECO:0000256" key="1">
    <source>
        <dbReference type="SAM" id="MobiDB-lite"/>
    </source>
</evidence>
<proteinExistence type="predicted"/>
<evidence type="ECO:0000313" key="3">
    <source>
        <dbReference type="Proteomes" id="UP001457282"/>
    </source>
</evidence>
<keyword evidence="3" id="KW-1185">Reference proteome</keyword>
<comment type="caution">
    <text evidence="2">The sequence shown here is derived from an EMBL/GenBank/DDBJ whole genome shotgun (WGS) entry which is preliminary data.</text>
</comment>
<dbReference type="EMBL" id="JBEDUW010000007">
    <property type="protein sequence ID" value="KAK9910142.1"/>
    <property type="molecule type" value="Genomic_DNA"/>
</dbReference>
<gene>
    <name evidence="2" type="ORF">M0R45_034117</name>
</gene>
<dbReference type="AlphaFoldDB" id="A0AAW1VPI0"/>
<dbReference type="PANTHER" id="PTHR34061:SF11">
    <property type="entry name" value="PROTEIN, PUTATIVE-RELATED"/>
    <property type="match status" value="1"/>
</dbReference>